<dbReference type="InterPro" id="IPR000653">
    <property type="entry name" value="DegT/StrS_aminotransferase"/>
</dbReference>
<dbReference type="PANTHER" id="PTHR30244:SF36">
    <property type="entry name" value="3-OXO-GLUCOSE-6-PHOSPHATE:GLUTAMATE AMINOTRANSFERASE"/>
    <property type="match status" value="1"/>
</dbReference>
<comment type="similarity">
    <text evidence="2 3">Belongs to the DegT/DnrJ/EryC1 family.</text>
</comment>
<sequence>MTQLPFFDIQAQHEPIREEIAQAIALVIDSGRFIRGPFVEKFEAEAAAYLGVSHTVGVSSGTDALLAALMALEIGPGDEVITTPFTFCASAEVIARVGATPVFVDIDPATFNLDPALLEDALSEKTRAIMPVHIFGQTCDMEKILAFARQNDLYVIEDCAQAMGATFDLPGSGPQQAGAMGHVGCYSFFPTKNLGALGDGGLIACHNPELAERIRLLCNHGSQPKFRQQRIGGNFRLDAIQAAVLSVKLPRLDAWIAQRRDLAKRYHHALGDLDEITVPDEAPRCLHTYNQYTLRTADRPALQKRLADAGIPSAIYYRESLHQMPPYRECPRYPDTLPQATAACDEVLSLPIFAPSIEVDRIRHTLANA</sequence>
<dbReference type="Gene3D" id="3.90.1150.10">
    <property type="entry name" value="Aspartate Aminotransferase, domain 1"/>
    <property type="match status" value="1"/>
</dbReference>
<dbReference type="KEGG" id="bsed:DN745_14985"/>
<dbReference type="FunFam" id="3.40.640.10:FF:000089">
    <property type="entry name" value="Aminotransferase, DegT/DnrJ/EryC1/StrS family"/>
    <property type="match status" value="1"/>
</dbReference>
<dbReference type="Proteomes" id="UP000249799">
    <property type="component" value="Chromosome"/>
</dbReference>
<evidence type="ECO:0000313" key="4">
    <source>
        <dbReference type="EMBL" id="AWV90561.1"/>
    </source>
</evidence>
<evidence type="ECO:0000313" key="5">
    <source>
        <dbReference type="Proteomes" id="UP000249799"/>
    </source>
</evidence>
<protein>
    <submittedName>
        <fullName evidence="4">Uncharacterized protein</fullName>
    </submittedName>
</protein>
<reference evidence="4 5" key="1">
    <citation type="submission" date="2018-06" db="EMBL/GenBank/DDBJ databases">
        <title>Lujinxingia sediminis gen. nov. sp. nov., a new facultative anaerobic member of the class Deltaproteobacteria, and proposal of Lujinxingaceae fam. nov.</title>
        <authorList>
            <person name="Guo L.-Y."/>
            <person name="Li C.-M."/>
            <person name="Wang S."/>
            <person name="Du Z.-J."/>
        </authorList>
    </citation>
    <scope>NUCLEOTIDE SEQUENCE [LARGE SCALE GENOMIC DNA]</scope>
    <source>
        <strain evidence="4 5">FA350</strain>
    </source>
</reference>
<dbReference type="SUPFAM" id="SSF53383">
    <property type="entry name" value="PLP-dependent transferases"/>
    <property type="match status" value="1"/>
</dbReference>
<dbReference type="Gene3D" id="3.40.640.10">
    <property type="entry name" value="Type I PLP-dependent aspartate aminotransferase-like (Major domain)"/>
    <property type="match status" value="1"/>
</dbReference>
<organism evidence="4 5">
    <name type="scientific">Bradymonas sediminis</name>
    <dbReference type="NCBI Taxonomy" id="1548548"/>
    <lineage>
        <taxon>Bacteria</taxon>
        <taxon>Deltaproteobacteria</taxon>
        <taxon>Bradymonadales</taxon>
        <taxon>Bradymonadaceae</taxon>
        <taxon>Bradymonas</taxon>
    </lineage>
</organism>
<evidence type="ECO:0000256" key="2">
    <source>
        <dbReference type="ARBA" id="ARBA00037999"/>
    </source>
</evidence>
<dbReference type="OrthoDB" id="9766188at2"/>
<gene>
    <name evidence="4" type="ORF">DN745_14985</name>
</gene>
<dbReference type="InterPro" id="IPR015424">
    <property type="entry name" value="PyrdxlP-dep_Trfase"/>
</dbReference>
<accession>A0A2Z4FNG2</accession>
<keyword evidence="5" id="KW-1185">Reference proteome</keyword>
<keyword evidence="1 3" id="KW-0663">Pyridoxal phosphate</keyword>
<dbReference type="GO" id="GO:0030170">
    <property type="term" value="F:pyridoxal phosphate binding"/>
    <property type="evidence" value="ECO:0007669"/>
    <property type="project" value="UniProtKB-ARBA"/>
</dbReference>
<dbReference type="GO" id="GO:0000271">
    <property type="term" value="P:polysaccharide biosynthetic process"/>
    <property type="evidence" value="ECO:0007669"/>
    <property type="project" value="TreeGrafter"/>
</dbReference>
<dbReference type="PANTHER" id="PTHR30244">
    <property type="entry name" value="TRANSAMINASE"/>
    <property type="match status" value="1"/>
</dbReference>
<dbReference type="CDD" id="cd00616">
    <property type="entry name" value="AHBA_syn"/>
    <property type="match status" value="1"/>
</dbReference>
<dbReference type="Pfam" id="PF01041">
    <property type="entry name" value="DegT_DnrJ_EryC1"/>
    <property type="match status" value="1"/>
</dbReference>
<dbReference type="InterPro" id="IPR015421">
    <property type="entry name" value="PyrdxlP-dep_Trfase_major"/>
</dbReference>
<dbReference type="InterPro" id="IPR015422">
    <property type="entry name" value="PyrdxlP-dep_Trfase_small"/>
</dbReference>
<proteinExistence type="inferred from homology"/>
<dbReference type="EMBL" id="CP030032">
    <property type="protein sequence ID" value="AWV90561.1"/>
    <property type="molecule type" value="Genomic_DNA"/>
</dbReference>
<dbReference type="AlphaFoldDB" id="A0A2Z4FNG2"/>
<dbReference type="RefSeq" id="WP_111336073.1">
    <property type="nucleotide sequence ID" value="NZ_CP030032.1"/>
</dbReference>
<evidence type="ECO:0000256" key="1">
    <source>
        <dbReference type="ARBA" id="ARBA00022898"/>
    </source>
</evidence>
<name>A0A2Z4FNG2_9DELT</name>
<dbReference type="GO" id="GO:0008483">
    <property type="term" value="F:transaminase activity"/>
    <property type="evidence" value="ECO:0007669"/>
    <property type="project" value="TreeGrafter"/>
</dbReference>
<dbReference type="PIRSF" id="PIRSF000390">
    <property type="entry name" value="PLP_StrS"/>
    <property type="match status" value="1"/>
</dbReference>
<evidence type="ECO:0000256" key="3">
    <source>
        <dbReference type="RuleBase" id="RU004508"/>
    </source>
</evidence>